<dbReference type="InterPro" id="IPR000537">
    <property type="entry name" value="UbiA_prenyltransferase"/>
</dbReference>
<feature type="transmembrane region" description="Helical" evidence="5">
    <location>
        <begin position="241"/>
        <end position="258"/>
    </location>
</feature>
<comment type="subcellular location">
    <subcellularLocation>
        <location evidence="1">Membrane</location>
        <topology evidence="1">Multi-pass membrane protein</topology>
    </subcellularLocation>
</comment>
<dbReference type="AlphaFoldDB" id="A0AAD7G3F9"/>
<evidence type="ECO:0000256" key="5">
    <source>
        <dbReference type="SAM" id="Phobius"/>
    </source>
</evidence>
<comment type="caution">
    <text evidence="6">The sequence shown here is derived from an EMBL/GenBank/DDBJ whole genome shotgun (WGS) entry which is preliminary data.</text>
</comment>
<evidence type="ECO:0000256" key="1">
    <source>
        <dbReference type="ARBA" id="ARBA00004141"/>
    </source>
</evidence>
<keyword evidence="4 5" id="KW-0472">Membrane</keyword>
<dbReference type="InterPro" id="IPR044878">
    <property type="entry name" value="UbiA_sf"/>
</dbReference>
<keyword evidence="7" id="KW-1185">Reference proteome</keyword>
<evidence type="ECO:0000256" key="2">
    <source>
        <dbReference type="ARBA" id="ARBA00022692"/>
    </source>
</evidence>
<dbReference type="GO" id="GO:0016765">
    <property type="term" value="F:transferase activity, transferring alkyl or aryl (other than methyl) groups"/>
    <property type="evidence" value="ECO:0007669"/>
    <property type="project" value="InterPro"/>
</dbReference>
<keyword evidence="3 5" id="KW-1133">Transmembrane helix</keyword>
<dbReference type="EMBL" id="JARKIE010000314">
    <property type="protein sequence ID" value="KAJ7654919.1"/>
    <property type="molecule type" value="Genomic_DNA"/>
</dbReference>
<dbReference type="Proteomes" id="UP001221757">
    <property type="component" value="Unassembled WGS sequence"/>
</dbReference>
<keyword evidence="2 5" id="KW-0812">Transmembrane</keyword>
<dbReference type="PANTHER" id="PTHR42723:SF1">
    <property type="entry name" value="CHLOROPHYLL SYNTHASE, CHLOROPLASTIC"/>
    <property type="match status" value="1"/>
</dbReference>
<dbReference type="Gene3D" id="1.10.357.140">
    <property type="entry name" value="UbiA prenyltransferase"/>
    <property type="match status" value="1"/>
</dbReference>
<dbReference type="GO" id="GO:0016020">
    <property type="term" value="C:membrane"/>
    <property type="evidence" value="ECO:0007669"/>
    <property type="project" value="UniProtKB-SubCell"/>
</dbReference>
<feature type="transmembrane region" description="Helical" evidence="5">
    <location>
        <begin position="270"/>
        <end position="287"/>
    </location>
</feature>
<sequence length="295" mass="32493">MILAPVLTALRAIAYFAHTAFLFTKSDIKTTVIPITFLAAASAPLTSIYRLPHVVFWIWLHVLQFDVSNQILQPEEDAMNKRDRPLPSDRMSLSQASVCRWLLVPICGALSACYSVETVYASVALVCLTIIYNELSAHSGHWAVRNTVNAAGFASFEVGATLVAGGNPHILDDVAILSIAISAGIFATTIHAQDFKDESGDRAIGRRTIPIVLPSIARYTVIIPLMIWSTGLSLVWQLDPFTAVGFVVLAFSVGARYIRVRTVHADQVSFYWYNVWLSAAHALPGYYRLLREVTV</sequence>
<dbReference type="CDD" id="cd13965">
    <property type="entry name" value="PT_UbiA_3"/>
    <property type="match status" value="1"/>
</dbReference>
<dbReference type="InterPro" id="IPR050475">
    <property type="entry name" value="Prenyltransferase_related"/>
</dbReference>
<proteinExistence type="predicted"/>
<name>A0AAD7G3F9_MYCRO</name>
<evidence type="ECO:0000313" key="7">
    <source>
        <dbReference type="Proteomes" id="UP001221757"/>
    </source>
</evidence>
<reference evidence="6" key="1">
    <citation type="submission" date="2023-03" db="EMBL/GenBank/DDBJ databases">
        <title>Massive genome expansion in bonnet fungi (Mycena s.s.) driven by repeated elements and novel gene families across ecological guilds.</title>
        <authorList>
            <consortium name="Lawrence Berkeley National Laboratory"/>
            <person name="Harder C.B."/>
            <person name="Miyauchi S."/>
            <person name="Viragh M."/>
            <person name="Kuo A."/>
            <person name="Thoen E."/>
            <person name="Andreopoulos B."/>
            <person name="Lu D."/>
            <person name="Skrede I."/>
            <person name="Drula E."/>
            <person name="Henrissat B."/>
            <person name="Morin E."/>
            <person name="Kohler A."/>
            <person name="Barry K."/>
            <person name="LaButti K."/>
            <person name="Morin E."/>
            <person name="Salamov A."/>
            <person name="Lipzen A."/>
            <person name="Mereny Z."/>
            <person name="Hegedus B."/>
            <person name="Baldrian P."/>
            <person name="Stursova M."/>
            <person name="Weitz H."/>
            <person name="Taylor A."/>
            <person name="Grigoriev I.V."/>
            <person name="Nagy L.G."/>
            <person name="Martin F."/>
            <person name="Kauserud H."/>
        </authorList>
    </citation>
    <scope>NUCLEOTIDE SEQUENCE</scope>
    <source>
        <strain evidence="6">CBHHK067</strain>
    </source>
</reference>
<organism evidence="6 7">
    <name type="scientific">Mycena rosella</name>
    <name type="common">Pink bonnet</name>
    <name type="synonym">Agaricus rosellus</name>
    <dbReference type="NCBI Taxonomy" id="1033263"/>
    <lineage>
        <taxon>Eukaryota</taxon>
        <taxon>Fungi</taxon>
        <taxon>Dikarya</taxon>
        <taxon>Basidiomycota</taxon>
        <taxon>Agaricomycotina</taxon>
        <taxon>Agaricomycetes</taxon>
        <taxon>Agaricomycetidae</taxon>
        <taxon>Agaricales</taxon>
        <taxon>Marasmiineae</taxon>
        <taxon>Mycenaceae</taxon>
        <taxon>Mycena</taxon>
    </lineage>
</organism>
<evidence type="ECO:0000313" key="6">
    <source>
        <dbReference type="EMBL" id="KAJ7654919.1"/>
    </source>
</evidence>
<evidence type="ECO:0000256" key="4">
    <source>
        <dbReference type="ARBA" id="ARBA00023136"/>
    </source>
</evidence>
<protein>
    <submittedName>
        <fullName evidence="6">UbiA prenyltransferase family</fullName>
    </submittedName>
</protein>
<gene>
    <name evidence="6" type="ORF">B0H17DRAFT_956602</name>
</gene>
<dbReference type="PANTHER" id="PTHR42723">
    <property type="entry name" value="CHLOROPHYLL SYNTHASE"/>
    <property type="match status" value="1"/>
</dbReference>
<evidence type="ECO:0000256" key="3">
    <source>
        <dbReference type="ARBA" id="ARBA00022989"/>
    </source>
</evidence>
<dbReference type="Pfam" id="PF01040">
    <property type="entry name" value="UbiA"/>
    <property type="match status" value="1"/>
</dbReference>
<accession>A0AAD7G3F9</accession>